<proteinExistence type="predicted"/>
<gene>
    <name evidence="1" type="ORF">C7G83_10160</name>
</gene>
<keyword evidence="2" id="KW-1185">Reference proteome</keyword>
<dbReference type="STRING" id="1388748.GCA_000463155_02286"/>
<name>A0A2P8VIV1_9ENTR</name>
<protein>
    <submittedName>
        <fullName evidence="1">Uncharacterized protein</fullName>
    </submittedName>
</protein>
<dbReference type="AlphaFoldDB" id="A0A2P8VIV1"/>
<reference evidence="1 2" key="1">
    <citation type="submission" date="2018-03" db="EMBL/GenBank/DDBJ databases">
        <title>Draft genome sequence of the first documented clinical Siccibacter turicensis isolate in Austria.</title>
        <authorList>
            <person name="Lepuschitz S."/>
            <person name="Pekard-Amenitsch S."/>
            <person name="Haunold R."/>
            <person name="Schill S."/>
            <person name="Mach R."/>
            <person name="Allerberger F."/>
            <person name="Ruppitsch W."/>
            <person name="Forsythe S.J."/>
        </authorList>
    </citation>
    <scope>NUCLEOTIDE SEQUENCE [LARGE SCALE GENOMIC DNA]</scope>
    <source>
        <strain evidence="1 2">6100069499-17</strain>
    </source>
</reference>
<evidence type="ECO:0000313" key="1">
    <source>
        <dbReference type="EMBL" id="PSN07495.1"/>
    </source>
</evidence>
<sequence length="80" mass="8797">MAPSEAGWHAQTVAKKLSMVNRADDTDIAPTVNLQGMHRLFRVGSGNHRFSHSVYAVRAGTNGFMLCTRFFTSNRISSPS</sequence>
<comment type="caution">
    <text evidence="1">The sequence shown here is derived from an EMBL/GenBank/DDBJ whole genome shotgun (WGS) entry which is preliminary data.</text>
</comment>
<dbReference type="Proteomes" id="UP000240212">
    <property type="component" value="Unassembled WGS sequence"/>
</dbReference>
<dbReference type="EMBL" id="PYEP01000004">
    <property type="protein sequence ID" value="PSN07495.1"/>
    <property type="molecule type" value="Genomic_DNA"/>
</dbReference>
<accession>A0A2P8VIV1</accession>
<organism evidence="1 2">
    <name type="scientific">Siccibacter turicensis</name>
    <dbReference type="NCBI Taxonomy" id="357233"/>
    <lineage>
        <taxon>Bacteria</taxon>
        <taxon>Pseudomonadati</taxon>
        <taxon>Pseudomonadota</taxon>
        <taxon>Gammaproteobacteria</taxon>
        <taxon>Enterobacterales</taxon>
        <taxon>Enterobacteriaceae</taxon>
        <taxon>Siccibacter</taxon>
    </lineage>
</organism>
<evidence type="ECO:0000313" key="2">
    <source>
        <dbReference type="Proteomes" id="UP000240212"/>
    </source>
</evidence>